<evidence type="ECO:0000313" key="3">
    <source>
        <dbReference type="Proteomes" id="UP000016480"/>
    </source>
</evidence>
<keyword evidence="1" id="KW-0472">Membrane</keyword>
<dbReference type="GeneID" id="79942136"/>
<organism evidence="2 3">
    <name type="scientific">Pseudoalteromonas rubra</name>
    <dbReference type="NCBI Taxonomy" id="43658"/>
    <lineage>
        <taxon>Bacteria</taxon>
        <taxon>Pseudomonadati</taxon>
        <taxon>Pseudomonadota</taxon>
        <taxon>Gammaproteobacteria</taxon>
        <taxon>Alteromonadales</taxon>
        <taxon>Pseudoalteromonadaceae</taxon>
        <taxon>Pseudoalteromonas</taxon>
    </lineage>
</organism>
<accession>A0A8T0C168</accession>
<proteinExistence type="predicted"/>
<feature type="transmembrane region" description="Helical" evidence="1">
    <location>
        <begin position="16"/>
        <end position="38"/>
    </location>
</feature>
<keyword evidence="1" id="KW-0812">Transmembrane</keyword>
<dbReference type="AlphaFoldDB" id="A0A8T0C168"/>
<reference evidence="2 3" key="1">
    <citation type="journal article" date="2012" name="J. Bacteriol.">
        <title>Genome sequence of the cycloprodigiosin-producing bacterial strain Pseudoalteromonas rubra ATCC 29570(T).</title>
        <authorList>
            <person name="Xie B.B."/>
            <person name="Shu Y.L."/>
            <person name="Qin Q.L."/>
            <person name="Rong J.C."/>
            <person name="Zhang X.Y."/>
            <person name="Chen X.L."/>
            <person name="Zhou B.C."/>
            <person name="Zhang Y.Z."/>
        </authorList>
    </citation>
    <scope>NUCLEOTIDE SEQUENCE [LARGE SCALE GENOMIC DNA]</scope>
    <source>
        <strain evidence="2 3">DSM 6842</strain>
    </source>
</reference>
<evidence type="ECO:0000256" key="1">
    <source>
        <dbReference type="SAM" id="Phobius"/>
    </source>
</evidence>
<dbReference type="Proteomes" id="UP000016480">
    <property type="component" value="Unassembled WGS sequence"/>
</dbReference>
<dbReference type="RefSeq" id="WP_277925551.1">
    <property type="nucleotide sequence ID" value="NZ_AHCD03000044.1"/>
</dbReference>
<protein>
    <submittedName>
        <fullName evidence="2">Uncharacterized protein</fullName>
    </submittedName>
</protein>
<keyword evidence="1" id="KW-1133">Transmembrane helix</keyword>
<name>A0A8T0C168_9GAMM</name>
<evidence type="ECO:0000313" key="2">
    <source>
        <dbReference type="EMBL" id="KAF7781629.1"/>
    </source>
</evidence>
<comment type="caution">
    <text evidence="2">The sequence shown here is derived from an EMBL/GenBank/DDBJ whole genome shotgun (WGS) entry which is preliminary data.</text>
</comment>
<gene>
    <name evidence="2" type="ORF">PRUB_b0916</name>
</gene>
<sequence length="43" mass="4848">MKTENNNNLFDVLVKWIAIAVATLFAVSGIVWLVYILLTSHDN</sequence>
<dbReference type="EMBL" id="AHCD03000044">
    <property type="protein sequence ID" value="KAF7781629.1"/>
    <property type="molecule type" value="Genomic_DNA"/>
</dbReference>